<evidence type="ECO:0000313" key="2">
    <source>
        <dbReference type="EMBL" id="PIC29440.1"/>
    </source>
</evidence>
<feature type="transmembrane region" description="Helical" evidence="1">
    <location>
        <begin position="20"/>
        <end position="42"/>
    </location>
</feature>
<reference evidence="3" key="1">
    <citation type="submission" date="2017-10" db="EMBL/GenBank/DDBJ databases">
        <title>Rapid genome shrinkage in a self-fertile nematode reveals novel sperm competition proteins.</title>
        <authorList>
            <person name="Yin D."/>
            <person name="Schwarz E.M."/>
            <person name="Thomas C.G."/>
            <person name="Felde R.L."/>
            <person name="Korf I.F."/>
            <person name="Cutter A.D."/>
            <person name="Schartner C.M."/>
            <person name="Ralston E.J."/>
            <person name="Meyer B.J."/>
            <person name="Haag E.S."/>
        </authorList>
    </citation>
    <scope>NUCLEOTIDE SEQUENCE [LARGE SCALE GENOMIC DNA]</scope>
    <source>
        <strain evidence="3">JU1422</strain>
    </source>
</reference>
<feature type="transmembrane region" description="Helical" evidence="1">
    <location>
        <begin position="62"/>
        <end position="79"/>
    </location>
</feature>
<dbReference type="PANTHER" id="PTHR46891">
    <property type="entry name" value="SERPENTINE RECEPTOR, CLASS H-RELATED"/>
    <property type="match status" value="1"/>
</dbReference>
<feature type="transmembrane region" description="Helical" evidence="1">
    <location>
        <begin position="204"/>
        <end position="233"/>
    </location>
</feature>
<dbReference type="OrthoDB" id="5807897at2759"/>
<protein>
    <recommendedName>
        <fullName evidence="4">Serpentine Receptor, class H</fullName>
    </recommendedName>
</protein>
<keyword evidence="3" id="KW-1185">Reference proteome</keyword>
<evidence type="ECO:0008006" key="4">
    <source>
        <dbReference type="Google" id="ProtNLM"/>
    </source>
</evidence>
<proteinExistence type="predicted"/>
<name>A0A2G5TQ50_9PELO</name>
<dbReference type="Pfam" id="PF10318">
    <property type="entry name" value="7TM_GPCR_Srh"/>
    <property type="match status" value="1"/>
</dbReference>
<dbReference type="AlphaFoldDB" id="A0A2G5TQ50"/>
<sequence length="339" mass="38668">MSNFPSVDCSMENLNQSILFWIFRISPLISFPFYLLAILMIFKNKSKLVMTVKKQYLKQIGINFIFVLLVSDIVCPVLEPPIPGYYMTGLLATFQMNVALPLVLMTHVVLLVALSILQLVKHQLTTLSDLRFTKKFDLPVKIILKMYQLCYLLMLIVALSILPSLTIHFDLDSFRQSSFEYYNKTPIVLCDDMFIADHRSWKIYTPYICSLIFGVVCSVTGVTSVITCLLMILESRKIVSRETLIMQRNFTGILIYQALVYIIFIILPVGVISTLFYADIHIQNNGLPFLLMICSQGAINNLMHIIPGIWKRFHQKPKPPPTTYGVCAMWSTTPSVVVT</sequence>
<feature type="transmembrane region" description="Helical" evidence="1">
    <location>
        <begin position="149"/>
        <end position="169"/>
    </location>
</feature>
<accession>A0A2G5TQ50</accession>
<keyword evidence="1" id="KW-0472">Membrane</keyword>
<evidence type="ECO:0000313" key="3">
    <source>
        <dbReference type="Proteomes" id="UP000230233"/>
    </source>
</evidence>
<dbReference type="InterPro" id="IPR019422">
    <property type="entry name" value="7TM_GPCR_serpentine_rcpt_Srh"/>
</dbReference>
<gene>
    <name evidence="2" type="primary">Cnig_chr_V.g21010</name>
    <name evidence="2" type="ORF">B9Z55_021010</name>
</gene>
<dbReference type="EMBL" id="PDUG01000005">
    <property type="protein sequence ID" value="PIC29440.1"/>
    <property type="molecule type" value="Genomic_DNA"/>
</dbReference>
<evidence type="ECO:0000256" key="1">
    <source>
        <dbReference type="SAM" id="Phobius"/>
    </source>
</evidence>
<comment type="caution">
    <text evidence="2">The sequence shown here is derived from an EMBL/GenBank/DDBJ whole genome shotgun (WGS) entry which is preliminary data.</text>
</comment>
<keyword evidence="1" id="KW-0812">Transmembrane</keyword>
<feature type="transmembrane region" description="Helical" evidence="1">
    <location>
        <begin position="254"/>
        <end position="277"/>
    </location>
</feature>
<organism evidence="2 3">
    <name type="scientific">Caenorhabditis nigoni</name>
    <dbReference type="NCBI Taxonomy" id="1611254"/>
    <lineage>
        <taxon>Eukaryota</taxon>
        <taxon>Metazoa</taxon>
        <taxon>Ecdysozoa</taxon>
        <taxon>Nematoda</taxon>
        <taxon>Chromadorea</taxon>
        <taxon>Rhabditida</taxon>
        <taxon>Rhabditina</taxon>
        <taxon>Rhabditomorpha</taxon>
        <taxon>Rhabditoidea</taxon>
        <taxon>Rhabditidae</taxon>
        <taxon>Peloderinae</taxon>
        <taxon>Caenorhabditis</taxon>
    </lineage>
</organism>
<dbReference type="PANTHER" id="PTHR46891:SF8">
    <property type="entry name" value="SERPENTINE RECEPTOR, CLASS H"/>
    <property type="match status" value="1"/>
</dbReference>
<feature type="transmembrane region" description="Helical" evidence="1">
    <location>
        <begin position="289"/>
        <end position="310"/>
    </location>
</feature>
<keyword evidence="1" id="KW-1133">Transmembrane helix</keyword>
<feature type="transmembrane region" description="Helical" evidence="1">
    <location>
        <begin position="99"/>
        <end position="120"/>
    </location>
</feature>
<dbReference type="Proteomes" id="UP000230233">
    <property type="component" value="Chromosome V"/>
</dbReference>